<evidence type="ECO:0000256" key="1">
    <source>
        <dbReference type="ARBA" id="ARBA00023015"/>
    </source>
</evidence>
<dbReference type="InterPro" id="IPR009057">
    <property type="entry name" value="Homeodomain-like_sf"/>
</dbReference>
<protein>
    <submittedName>
        <fullName evidence="5">TetR/AcrR family transcriptional regulator</fullName>
    </submittedName>
</protein>
<accession>A0A939DHE2</accession>
<dbReference type="AlphaFoldDB" id="A0A939DHE2"/>
<dbReference type="Gene3D" id="1.10.357.10">
    <property type="entry name" value="Tetracycline Repressor, domain 2"/>
    <property type="match status" value="1"/>
</dbReference>
<dbReference type="InterPro" id="IPR001647">
    <property type="entry name" value="HTH_TetR"/>
</dbReference>
<dbReference type="PANTHER" id="PTHR30055:SF234">
    <property type="entry name" value="HTH-TYPE TRANSCRIPTIONAL REGULATOR BETI"/>
    <property type="match status" value="1"/>
</dbReference>
<evidence type="ECO:0000259" key="4">
    <source>
        <dbReference type="Pfam" id="PF00440"/>
    </source>
</evidence>
<keyword evidence="1" id="KW-0805">Transcription regulation</keyword>
<dbReference type="EMBL" id="JAFKCZ010000013">
    <property type="protein sequence ID" value="MBN7798308.1"/>
    <property type="molecule type" value="Genomic_DNA"/>
</dbReference>
<feature type="domain" description="HTH tetR-type" evidence="4">
    <location>
        <begin position="16"/>
        <end position="63"/>
    </location>
</feature>
<proteinExistence type="predicted"/>
<keyword evidence="2" id="KW-0238">DNA-binding</keyword>
<dbReference type="RefSeq" id="WP_206561750.1">
    <property type="nucleotide sequence ID" value="NZ_JAFKCZ010000013.1"/>
</dbReference>
<dbReference type="Pfam" id="PF00440">
    <property type="entry name" value="TetR_N"/>
    <property type="match status" value="1"/>
</dbReference>
<dbReference type="PANTHER" id="PTHR30055">
    <property type="entry name" value="HTH-TYPE TRANSCRIPTIONAL REGULATOR RUTR"/>
    <property type="match status" value="1"/>
</dbReference>
<dbReference type="InterPro" id="IPR050109">
    <property type="entry name" value="HTH-type_TetR-like_transc_reg"/>
</dbReference>
<gene>
    <name evidence="5" type="ORF">JYP50_16985</name>
</gene>
<dbReference type="GO" id="GO:0003700">
    <property type="term" value="F:DNA-binding transcription factor activity"/>
    <property type="evidence" value="ECO:0007669"/>
    <property type="project" value="TreeGrafter"/>
</dbReference>
<evidence type="ECO:0000256" key="2">
    <source>
        <dbReference type="ARBA" id="ARBA00023125"/>
    </source>
</evidence>
<keyword evidence="6" id="KW-1185">Reference proteome</keyword>
<evidence type="ECO:0000313" key="5">
    <source>
        <dbReference type="EMBL" id="MBN7798308.1"/>
    </source>
</evidence>
<name>A0A939DHE2_9GAMM</name>
<reference evidence="5" key="1">
    <citation type="submission" date="2021-02" db="EMBL/GenBank/DDBJ databases">
        <title>PHA producing bacteria isolated from coastal sediment in Guangdong, Shenzhen.</title>
        <authorList>
            <person name="Zheng W."/>
            <person name="Yu S."/>
            <person name="Huang Y."/>
        </authorList>
    </citation>
    <scope>NUCLEOTIDE SEQUENCE</scope>
    <source>
        <strain evidence="5">TN14-10</strain>
    </source>
</reference>
<evidence type="ECO:0000256" key="3">
    <source>
        <dbReference type="ARBA" id="ARBA00023163"/>
    </source>
</evidence>
<dbReference type="Proteomes" id="UP000664303">
    <property type="component" value="Unassembled WGS sequence"/>
</dbReference>
<comment type="caution">
    <text evidence="5">The sequence shown here is derived from an EMBL/GenBank/DDBJ whole genome shotgun (WGS) entry which is preliminary data.</text>
</comment>
<dbReference type="GO" id="GO:0000976">
    <property type="term" value="F:transcription cis-regulatory region binding"/>
    <property type="evidence" value="ECO:0007669"/>
    <property type="project" value="TreeGrafter"/>
</dbReference>
<sequence length="223" mass="24256">MSANTDTRPGTAAIALMEAAEQLIAAKGIDGVSSREVARRAGQKNHSAVNYNFGSFEGLVEALIDYRSTPINCLREQQLDALLARTPEPSLADLVGLMVRPMAAQLLLPAGQHQFLSLLSQLLSRDHWREVFMRNRSQADAVNTLGALAEARLGKQLPTDVCHERLRLLGNHIVHSVAEWDAQIRGGALPRSEDALHWRIEDFITYSVAGLTAPAATTAGSKQ</sequence>
<keyword evidence="3" id="KW-0804">Transcription</keyword>
<dbReference type="SUPFAM" id="SSF46689">
    <property type="entry name" value="Homeodomain-like"/>
    <property type="match status" value="1"/>
</dbReference>
<evidence type="ECO:0000313" key="6">
    <source>
        <dbReference type="Proteomes" id="UP000664303"/>
    </source>
</evidence>
<organism evidence="5 6">
    <name type="scientific">Parahaliea mediterranea</name>
    <dbReference type="NCBI Taxonomy" id="651086"/>
    <lineage>
        <taxon>Bacteria</taxon>
        <taxon>Pseudomonadati</taxon>
        <taxon>Pseudomonadota</taxon>
        <taxon>Gammaproteobacteria</taxon>
        <taxon>Cellvibrionales</taxon>
        <taxon>Halieaceae</taxon>
        <taxon>Parahaliea</taxon>
    </lineage>
</organism>